<dbReference type="GO" id="GO:0043041">
    <property type="term" value="P:amino acid activation for nonribosomal peptide biosynthetic process"/>
    <property type="evidence" value="ECO:0007669"/>
    <property type="project" value="TreeGrafter"/>
</dbReference>
<dbReference type="Gene3D" id="1.10.1200.10">
    <property type="entry name" value="ACP-like"/>
    <property type="match status" value="1"/>
</dbReference>
<dbReference type="SUPFAM" id="SSF47336">
    <property type="entry name" value="ACP-like"/>
    <property type="match status" value="1"/>
</dbReference>
<dbReference type="InterPro" id="IPR010071">
    <property type="entry name" value="AA_adenyl_dom"/>
</dbReference>
<gene>
    <name evidence="5" type="ORF">FHS36_003725</name>
</gene>
<keyword evidence="1" id="KW-0596">Phosphopantetheine</keyword>
<evidence type="ECO:0000256" key="2">
    <source>
        <dbReference type="ARBA" id="ARBA00022553"/>
    </source>
</evidence>
<dbReference type="OrthoDB" id="4477213at2"/>
<dbReference type="PANTHER" id="PTHR45527:SF1">
    <property type="entry name" value="FATTY ACID SYNTHASE"/>
    <property type="match status" value="1"/>
</dbReference>
<dbReference type="Pfam" id="PF00501">
    <property type="entry name" value="AMP-binding"/>
    <property type="match status" value="1"/>
</dbReference>
<proteinExistence type="predicted"/>
<dbReference type="Pfam" id="PF00550">
    <property type="entry name" value="PP-binding"/>
    <property type="match status" value="1"/>
</dbReference>
<dbReference type="PROSITE" id="PS00012">
    <property type="entry name" value="PHOSPHOPANTETHEINE"/>
    <property type="match status" value="1"/>
</dbReference>
<dbReference type="InterPro" id="IPR042099">
    <property type="entry name" value="ANL_N_sf"/>
</dbReference>
<dbReference type="Gene3D" id="3.40.50.12780">
    <property type="entry name" value="N-terminal domain of ligase-like"/>
    <property type="match status" value="1"/>
</dbReference>
<dbReference type="GO" id="GO:0031177">
    <property type="term" value="F:phosphopantetheine binding"/>
    <property type="evidence" value="ECO:0007669"/>
    <property type="project" value="TreeGrafter"/>
</dbReference>
<dbReference type="InterPro" id="IPR036736">
    <property type="entry name" value="ACP-like_sf"/>
</dbReference>
<dbReference type="InterPro" id="IPR006162">
    <property type="entry name" value="Ppantetheine_attach_site"/>
</dbReference>
<dbReference type="GO" id="GO:0005737">
    <property type="term" value="C:cytoplasm"/>
    <property type="evidence" value="ECO:0007669"/>
    <property type="project" value="TreeGrafter"/>
</dbReference>
<dbReference type="InterPro" id="IPR045851">
    <property type="entry name" value="AMP-bd_C_sf"/>
</dbReference>
<dbReference type="NCBIfam" id="TIGR01733">
    <property type="entry name" value="AA-adenyl-dom"/>
    <property type="match status" value="1"/>
</dbReference>
<dbReference type="CDD" id="cd05930">
    <property type="entry name" value="A_NRPS"/>
    <property type="match status" value="1"/>
</dbReference>
<feature type="region of interest" description="Disordered" evidence="3">
    <location>
        <begin position="740"/>
        <end position="761"/>
    </location>
</feature>
<dbReference type="SUPFAM" id="SSF56801">
    <property type="entry name" value="Acetyl-CoA synthetase-like"/>
    <property type="match status" value="1"/>
</dbReference>
<name>A0A7W8BE63_STREU</name>
<sequence length="835" mass="87411">MPLHGTAGTHPSATTEAADGLRTPAGAAPLDLPADLPRTDRLDRRPATEELALPAGTADRLRPSEDHRPAAFALAALCAVLHRHTGQDDFLLRAALPATGPEPVLLHARFDPRAPFTALWGRLHQDTAGRAGVPVGRPAEEAGAEVPTVAFRYLTADDGTRDGPGDAPYDLAFTLDTARTPMVLRLAYDAGLHERATAARLLRHTRTLLDAAGDEPGRPVAELPVEDEAVAAPRIWALPAPAGHLPPPAAGVTEGLVHRFKAVAAAHGDRPALRGPSGELSYADLDRITDAVVLRLPRPPAEEGTGRVALLCAHDTGAVLGVWSALKAGAAYVPLDPRLDDTRLAAILADAGADALLCDAGLADRAAALAPALPVVPLPTAYDAVDRTGREVTAPAADAMAYVLYTSGTTGTPKGVVQTHGNVLRHALTYATRLRLGPGERVPLLARYSFDAGVMDLFGALLTGACLEVVDPSAHSPASLRAALASAGATVVHCTPTVFRHLTSAGHGDGALDTVRVVVLGGEEATGADAAAFRAAFPAHARLVNGLGPTECTLALQHLVEPADALRAALPVGRPVEGIEVVLTDTTGRPTEVFGELVLRGAHVARGYWHDPERTAAAFTTDAGGTPSYRTGDLARRLPDGNLVFCGRRDQRVKIRGQWAEPAEVEKLLRVHPTVGQAAVVVDRHPSHGTRLLGYVTSPTFLPPDENELLGYLGRQLPSHAVPARVVVLDSLPVGLTGKLDRSRLPAPAEPAPGQETPRTATEEAVSRIWCEVIGLASIGPREHFVGSGGDSMHLMEMLSRIGDELGADVMPGDFLASPTVETLARLVDDDLAAS</sequence>
<dbReference type="InterPro" id="IPR009081">
    <property type="entry name" value="PP-bd_ACP"/>
</dbReference>
<feature type="domain" description="Carrier" evidence="4">
    <location>
        <begin position="757"/>
        <end position="832"/>
    </location>
</feature>
<evidence type="ECO:0000256" key="1">
    <source>
        <dbReference type="ARBA" id="ARBA00022450"/>
    </source>
</evidence>
<feature type="compositionally biased region" description="Basic and acidic residues" evidence="3">
    <location>
        <begin position="37"/>
        <end position="48"/>
    </location>
</feature>
<dbReference type="SUPFAM" id="SSF52777">
    <property type="entry name" value="CoA-dependent acyltransferases"/>
    <property type="match status" value="1"/>
</dbReference>
<evidence type="ECO:0000256" key="3">
    <source>
        <dbReference type="SAM" id="MobiDB-lite"/>
    </source>
</evidence>
<keyword evidence="2" id="KW-0597">Phosphoprotein</keyword>
<dbReference type="EMBL" id="JACHJF010000011">
    <property type="protein sequence ID" value="MBB5120283.1"/>
    <property type="molecule type" value="Genomic_DNA"/>
</dbReference>
<dbReference type="InterPro" id="IPR020845">
    <property type="entry name" value="AMP-binding_CS"/>
</dbReference>
<accession>A0A7W8BE63</accession>
<dbReference type="InterPro" id="IPR025110">
    <property type="entry name" value="AMP-bd_C"/>
</dbReference>
<evidence type="ECO:0000313" key="6">
    <source>
        <dbReference type="Proteomes" id="UP000528608"/>
    </source>
</evidence>
<dbReference type="Gene3D" id="3.30.559.30">
    <property type="entry name" value="Nonribosomal peptide synthetase, condensation domain"/>
    <property type="match status" value="1"/>
</dbReference>
<dbReference type="GO" id="GO:0044550">
    <property type="term" value="P:secondary metabolite biosynthetic process"/>
    <property type="evidence" value="ECO:0007669"/>
    <property type="project" value="TreeGrafter"/>
</dbReference>
<dbReference type="Pfam" id="PF13193">
    <property type="entry name" value="AMP-binding_C"/>
    <property type="match status" value="1"/>
</dbReference>
<dbReference type="PANTHER" id="PTHR45527">
    <property type="entry name" value="NONRIBOSOMAL PEPTIDE SYNTHETASE"/>
    <property type="match status" value="1"/>
</dbReference>
<reference evidence="5 6" key="1">
    <citation type="submission" date="2020-08" db="EMBL/GenBank/DDBJ databases">
        <title>Genomic Encyclopedia of Type Strains, Phase III (KMG-III): the genomes of soil and plant-associated and newly described type strains.</title>
        <authorList>
            <person name="Whitman W."/>
        </authorList>
    </citation>
    <scope>NUCLEOTIDE SEQUENCE [LARGE SCALE GENOMIC DNA]</scope>
    <source>
        <strain evidence="5 6">CECT 3259</strain>
    </source>
</reference>
<dbReference type="Gene3D" id="3.30.300.30">
    <property type="match status" value="1"/>
</dbReference>
<dbReference type="RefSeq" id="WP_102919387.1">
    <property type="nucleotide sequence ID" value="NZ_JACHJF010000011.1"/>
</dbReference>
<dbReference type="PROSITE" id="PS00455">
    <property type="entry name" value="AMP_BINDING"/>
    <property type="match status" value="1"/>
</dbReference>
<organism evidence="5 6">
    <name type="scientific">Streptomyces eurocidicus</name>
    <name type="common">Streptoverticillium eurocidicus</name>
    <dbReference type="NCBI Taxonomy" id="66423"/>
    <lineage>
        <taxon>Bacteria</taxon>
        <taxon>Bacillati</taxon>
        <taxon>Actinomycetota</taxon>
        <taxon>Actinomycetes</taxon>
        <taxon>Kitasatosporales</taxon>
        <taxon>Streptomycetaceae</taxon>
        <taxon>Streptomyces</taxon>
    </lineage>
</organism>
<comment type="caution">
    <text evidence="5">The sequence shown here is derived from an EMBL/GenBank/DDBJ whole genome shotgun (WGS) entry which is preliminary data.</text>
</comment>
<feature type="compositionally biased region" description="Low complexity" evidence="3">
    <location>
        <begin position="27"/>
        <end position="36"/>
    </location>
</feature>
<dbReference type="Proteomes" id="UP000528608">
    <property type="component" value="Unassembled WGS sequence"/>
</dbReference>
<protein>
    <submittedName>
        <fullName evidence="5">Amino acid adenylation domain-containing protein</fullName>
    </submittedName>
</protein>
<dbReference type="InterPro" id="IPR000873">
    <property type="entry name" value="AMP-dep_synth/lig_dom"/>
</dbReference>
<evidence type="ECO:0000259" key="4">
    <source>
        <dbReference type="PROSITE" id="PS50075"/>
    </source>
</evidence>
<dbReference type="AlphaFoldDB" id="A0A7W8BE63"/>
<evidence type="ECO:0000313" key="5">
    <source>
        <dbReference type="EMBL" id="MBB5120283.1"/>
    </source>
</evidence>
<dbReference type="PROSITE" id="PS50075">
    <property type="entry name" value="CARRIER"/>
    <property type="match status" value="1"/>
</dbReference>
<feature type="region of interest" description="Disordered" evidence="3">
    <location>
        <begin position="1"/>
        <end position="49"/>
    </location>
</feature>